<gene>
    <name evidence="2" type="primary">P0644B06.39</name>
</gene>
<organism evidence="2 3">
    <name type="scientific">Oryza sativa subsp. japonica</name>
    <name type="common">Rice</name>
    <dbReference type="NCBI Taxonomy" id="39947"/>
    <lineage>
        <taxon>Eukaryota</taxon>
        <taxon>Viridiplantae</taxon>
        <taxon>Streptophyta</taxon>
        <taxon>Embryophyta</taxon>
        <taxon>Tracheophyta</taxon>
        <taxon>Spermatophyta</taxon>
        <taxon>Magnoliopsida</taxon>
        <taxon>Liliopsida</taxon>
        <taxon>Poales</taxon>
        <taxon>Poaceae</taxon>
        <taxon>BOP clade</taxon>
        <taxon>Oryzoideae</taxon>
        <taxon>Oryzeae</taxon>
        <taxon>Oryzinae</taxon>
        <taxon>Oryza</taxon>
        <taxon>Oryza sativa</taxon>
    </lineage>
</organism>
<evidence type="ECO:0000256" key="1">
    <source>
        <dbReference type="SAM" id="MobiDB-lite"/>
    </source>
</evidence>
<feature type="compositionally biased region" description="Gly residues" evidence="1">
    <location>
        <begin position="12"/>
        <end position="26"/>
    </location>
</feature>
<feature type="compositionally biased region" description="Basic and acidic residues" evidence="1">
    <location>
        <begin position="59"/>
        <end position="76"/>
    </location>
</feature>
<evidence type="ECO:0000313" key="3">
    <source>
        <dbReference type="Proteomes" id="UP000000763"/>
    </source>
</evidence>
<dbReference type="AlphaFoldDB" id="Q9LWY1"/>
<accession>Q9LWY1</accession>
<evidence type="ECO:0000313" key="2">
    <source>
        <dbReference type="EMBL" id="BAA90633.1"/>
    </source>
</evidence>
<reference evidence="3" key="1">
    <citation type="journal article" date="2005" name="Nature">
        <title>The map-based sequence of the rice genome.</title>
        <authorList>
            <consortium name="International rice genome sequencing project (IRGSP)"/>
            <person name="Matsumoto T."/>
            <person name="Wu J."/>
            <person name="Kanamori H."/>
            <person name="Katayose Y."/>
            <person name="Fujisawa M."/>
            <person name="Namiki N."/>
            <person name="Mizuno H."/>
            <person name="Yamamoto K."/>
            <person name="Antonio B.A."/>
            <person name="Baba T."/>
            <person name="Sakata K."/>
            <person name="Nagamura Y."/>
            <person name="Aoki H."/>
            <person name="Arikawa K."/>
            <person name="Arita K."/>
            <person name="Bito T."/>
            <person name="Chiden Y."/>
            <person name="Fujitsuka N."/>
            <person name="Fukunaka R."/>
            <person name="Hamada M."/>
            <person name="Harada C."/>
            <person name="Hayashi A."/>
            <person name="Hijishita S."/>
            <person name="Honda M."/>
            <person name="Hosokawa S."/>
            <person name="Ichikawa Y."/>
            <person name="Idonuma A."/>
            <person name="Iijima M."/>
            <person name="Ikeda M."/>
            <person name="Ikeno M."/>
            <person name="Ito K."/>
            <person name="Ito S."/>
            <person name="Ito T."/>
            <person name="Ito Y."/>
            <person name="Ito Y."/>
            <person name="Iwabuchi A."/>
            <person name="Kamiya K."/>
            <person name="Karasawa W."/>
            <person name="Kurita K."/>
            <person name="Katagiri S."/>
            <person name="Kikuta A."/>
            <person name="Kobayashi H."/>
            <person name="Kobayashi N."/>
            <person name="Machita K."/>
            <person name="Maehara T."/>
            <person name="Masukawa M."/>
            <person name="Mizubayashi T."/>
            <person name="Mukai Y."/>
            <person name="Nagasaki H."/>
            <person name="Nagata Y."/>
            <person name="Naito S."/>
            <person name="Nakashima M."/>
            <person name="Nakama Y."/>
            <person name="Nakamichi Y."/>
            <person name="Nakamura M."/>
            <person name="Meguro A."/>
            <person name="Negishi M."/>
            <person name="Ohta I."/>
            <person name="Ohta T."/>
            <person name="Okamoto M."/>
            <person name="Ono N."/>
            <person name="Saji S."/>
            <person name="Sakaguchi M."/>
            <person name="Sakai K."/>
            <person name="Shibata M."/>
            <person name="Shimokawa T."/>
            <person name="Song J."/>
            <person name="Takazaki Y."/>
            <person name="Terasawa K."/>
            <person name="Tsugane M."/>
            <person name="Tsuji K."/>
            <person name="Ueda S."/>
            <person name="Waki K."/>
            <person name="Yamagata H."/>
            <person name="Yamamoto M."/>
            <person name="Yamamoto S."/>
            <person name="Yamane H."/>
            <person name="Yoshiki S."/>
            <person name="Yoshihara R."/>
            <person name="Yukawa K."/>
            <person name="Zhong H."/>
            <person name="Yano M."/>
            <person name="Yuan Q."/>
            <person name="Ouyang S."/>
            <person name="Liu J."/>
            <person name="Jones K.M."/>
            <person name="Gansberger K."/>
            <person name="Moffat K."/>
            <person name="Hill J."/>
            <person name="Bera J."/>
            <person name="Fadrosh D."/>
            <person name="Jin S."/>
            <person name="Johri S."/>
            <person name="Kim M."/>
            <person name="Overton L."/>
            <person name="Reardon M."/>
            <person name="Tsitrin T."/>
            <person name="Vuong H."/>
            <person name="Weaver B."/>
            <person name="Ciecko A."/>
            <person name="Tallon L."/>
            <person name="Jackson J."/>
            <person name="Pai G."/>
            <person name="Aken S.V."/>
            <person name="Utterback T."/>
            <person name="Reidmuller S."/>
            <person name="Feldblyum T."/>
            <person name="Hsiao J."/>
            <person name="Zismann V."/>
            <person name="Iobst S."/>
            <person name="de Vazeille A.R."/>
            <person name="Buell C.R."/>
            <person name="Ying K."/>
            <person name="Li Y."/>
            <person name="Lu T."/>
            <person name="Huang Y."/>
            <person name="Zhao Q."/>
            <person name="Feng Q."/>
            <person name="Zhang L."/>
            <person name="Zhu J."/>
            <person name="Weng Q."/>
            <person name="Mu J."/>
            <person name="Lu Y."/>
            <person name="Fan D."/>
            <person name="Liu Y."/>
            <person name="Guan J."/>
            <person name="Zhang Y."/>
            <person name="Yu S."/>
            <person name="Liu X."/>
            <person name="Zhang Y."/>
            <person name="Hong G."/>
            <person name="Han B."/>
            <person name="Choisne N."/>
            <person name="Demange N."/>
            <person name="Orjeda G."/>
            <person name="Samain S."/>
            <person name="Cattolico L."/>
            <person name="Pelletier E."/>
            <person name="Couloux A."/>
            <person name="Segurens B."/>
            <person name="Wincker P."/>
            <person name="D'Hont A."/>
            <person name="Scarpelli C."/>
            <person name="Weissenbach J."/>
            <person name="Salanoubat M."/>
            <person name="Quetier F."/>
            <person name="Yu Y."/>
            <person name="Kim H.R."/>
            <person name="Rambo T."/>
            <person name="Currie J."/>
            <person name="Collura K."/>
            <person name="Luo M."/>
            <person name="Yang T."/>
            <person name="Ammiraju J.S.S."/>
            <person name="Engler F."/>
            <person name="Soderlund C."/>
            <person name="Wing R.A."/>
            <person name="Palmer L.E."/>
            <person name="de la Bastide M."/>
            <person name="Spiegel L."/>
            <person name="Nascimento L."/>
            <person name="Zutavern T."/>
            <person name="O'Shaughnessy A."/>
            <person name="Dike S."/>
            <person name="Dedhia N."/>
            <person name="Preston R."/>
            <person name="Balija V."/>
            <person name="McCombie W.R."/>
            <person name="Chow T."/>
            <person name="Chen H."/>
            <person name="Chung M."/>
            <person name="Chen C."/>
            <person name="Shaw J."/>
            <person name="Wu H."/>
            <person name="Hsiao K."/>
            <person name="Chao Y."/>
            <person name="Chu M."/>
            <person name="Cheng C."/>
            <person name="Hour A."/>
            <person name="Lee P."/>
            <person name="Lin S."/>
            <person name="Lin Y."/>
            <person name="Liou J."/>
            <person name="Liu S."/>
            <person name="Hsing Y."/>
            <person name="Raghuvanshi S."/>
            <person name="Mohanty A."/>
            <person name="Bharti A.K."/>
            <person name="Gaur A."/>
            <person name="Gupta V."/>
            <person name="Kumar D."/>
            <person name="Ravi V."/>
            <person name="Vij S."/>
            <person name="Kapur A."/>
            <person name="Khurana P."/>
            <person name="Khurana P."/>
            <person name="Khurana J.P."/>
            <person name="Tyagi A.K."/>
            <person name="Gaikwad K."/>
            <person name="Singh A."/>
            <person name="Dalal V."/>
            <person name="Srivastava S."/>
            <person name="Dixit A."/>
            <person name="Pal A.K."/>
            <person name="Ghazi I.A."/>
            <person name="Yadav M."/>
            <person name="Pandit A."/>
            <person name="Bhargava A."/>
            <person name="Sureshbabu K."/>
            <person name="Batra K."/>
            <person name="Sharma T.R."/>
            <person name="Mohapatra T."/>
            <person name="Singh N.K."/>
            <person name="Messing J."/>
            <person name="Nelson A.B."/>
            <person name="Fuks G."/>
            <person name="Kavchok S."/>
            <person name="Keizer G."/>
            <person name="Linton E."/>
            <person name="Llaca V."/>
            <person name="Song R."/>
            <person name="Tanyolac B."/>
            <person name="Young S."/>
            <person name="Ho-Il K."/>
            <person name="Hahn J.H."/>
            <person name="Sangsakoo G."/>
            <person name="Vanavichit A."/>
            <person name="de Mattos Luiz.A.T."/>
            <person name="Zimmer P.D."/>
            <person name="Malone G."/>
            <person name="Dellagostin O."/>
            <person name="de Oliveira A.C."/>
            <person name="Bevan M."/>
            <person name="Bancroft I."/>
            <person name="Minx P."/>
            <person name="Cordum H."/>
            <person name="Wilson R."/>
            <person name="Cheng Z."/>
            <person name="Jin W."/>
            <person name="Jiang J."/>
            <person name="Leong S.A."/>
            <person name="Iwama H."/>
            <person name="Gojobori T."/>
            <person name="Itoh T."/>
            <person name="Niimura Y."/>
            <person name="Fujii Y."/>
            <person name="Habara T."/>
            <person name="Sakai H."/>
            <person name="Sato Y."/>
            <person name="Wilson G."/>
            <person name="Kumar K."/>
            <person name="McCouch S."/>
            <person name="Juretic N."/>
            <person name="Hoen D."/>
            <person name="Wright S."/>
            <person name="Bruskiewich R."/>
            <person name="Bureau T."/>
            <person name="Miyao A."/>
            <person name="Hirochika H."/>
            <person name="Nishikawa T."/>
            <person name="Kadowaki K."/>
            <person name="Sugiura M."/>
            <person name="Burr B."/>
            <person name="Sasaki T."/>
        </authorList>
    </citation>
    <scope>NUCLEOTIDE SEQUENCE [LARGE SCALE GENOMIC DNA]</scope>
    <source>
        <strain evidence="3">cv. Nipponbare</strain>
    </source>
</reference>
<dbReference type="EMBL" id="AP001129">
    <property type="protein sequence ID" value="BAA90633.1"/>
    <property type="molecule type" value="Genomic_DNA"/>
</dbReference>
<feature type="region of interest" description="Disordered" evidence="1">
    <location>
        <begin position="192"/>
        <end position="229"/>
    </location>
</feature>
<sequence length="279" mass="28178">MAATPLSAGEAANGGGQCRQGDGGSGFTFAESGHPLARVGAGGGGGRGAATRQGRRRRHDEAAATARRRDGDDLHGSRRRPPRRDGGARLGNDGVGGAAGDGQWWRCQWQPRLQPEAVAATPVGAEAEASELVAAAASAAAVARSGCGCGDHGRRRHGGLGRLAEGVADGYIGPAQHCLEEGSETGLAQSGIADDSGGRLGARGASGGDGGQLGARGATGGGGGDLGARRSGRWVWRGLWRTKTGWRETPVQGSRMSAELERWWSTGASAKDLQVVSSG</sequence>
<feature type="region of interest" description="Disordered" evidence="1">
    <location>
        <begin position="1"/>
        <end position="97"/>
    </location>
</feature>
<protein>
    <submittedName>
        <fullName evidence="2">Subtilase-like</fullName>
    </submittedName>
</protein>
<reference evidence="3" key="2">
    <citation type="journal article" date="2008" name="Nucleic Acids Res.">
        <title>The rice annotation project database (RAP-DB): 2008 update.</title>
        <authorList>
            <consortium name="The rice annotation project (RAP)"/>
        </authorList>
    </citation>
    <scope>GENOME REANNOTATION</scope>
    <source>
        <strain evidence="3">cv. Nipponbare</strain>
    </source>
</reference>
<dbReference type="Proteomes" id="UP000000763">
    <property type="component" value="Chromosome 6"/>
</dbReference>
<feature type="compositionally biased region" description="Gly residues" evidence="1">
    <location>
        <begin position="198"/>
        <end position="226"/>
    </location>
</feature>
<name>Q9LWY1_ORYSJ</name>
<proteinExistence type="predicted"/>